<evidence type="ECO:0000313" key="4">
    <source>
        <dbReference type="Proteomes" id="UP000273083"/>
    </source>
</evidence>
<keyword evidence="1" id="KW-0732">Signal</keyword>
<gene>
    <name evidence="3" type="ORF">EDD66_105125</name>
</gene>
<feature type="chain" id="PRO_5018228975" description="DUF5704 domain-containing protein" evidence="1">
    <location>
        <begin position="30"/>
        <end position="1070"/>
    </location>
</feature>
<proteinExistence type="predicted"/>
<dbReference type="Pfam" id="PF18964">
    <property type="entry name" value="DUF5704"/>
    <property type="match status" value="1"/>
</dbReference>
<dbReference type="Proteomes" id="UP000273083">
    <property type="component" value="Unassembled WGS sequence"/>
</dbReference>
<evidence type="ECO:0000259" key="2">
    <source>
        <dbReference type="Pfam" id="PF18964"/>
    </source>
</evidence>
<name>A0A3N1XNG3_9FIRM</name>
<accession>A0A3N1XNG3</accession>
<dbReference type="RefSeq" id="WP_123609367.1">
    <property type="nucleotide sequence ID" value="NZ_RJVG01000005.1"/>
</dbReference>
<evidence type="ECO:0000313" key="3">
    <source>
        <dbReference type="EMBL" id="ROR28186.1"/>
    </source>
</evidence>
<feature type="signal peptide" evidence="1">
    <location>
        <begin position="1"/>
        <end position="29"/>
    </location>
</feature>
<dbReference type="InterPro" id="IPR043759">
    <property type="entry name" value="DUF5704"/>
</dbReference>
<sequence>MKKNISKKLLAFILLFCYLFTSFDISALAANVADVKSEAGMIIFKTTDTKATTGIRWKTVGFTITRERCMSGQYNNGGDPIKLNHATINLKPEWMEEDPKGDEIEVTFTIPKVIVSKALLNAGFGEVRNNDILYLHGIHQVTHDGKNYGGKKYTYSSICNAEEWANKDDFKDRFDIKVEYEGDKEPVQIEYKTSTGEIMATLDRAAQYPGTDLNVRLDTDRINPNDGKLYYLYKSYIDYLTIDKPIPNTGRNILNGDPFAEVQERAEKQRVGGVRFVAIMRLKKPIPEEETEPENSERIVNEMIEPSPHGVIGADYRNNEQFDAADGIPTTEDLYVNAFSSNYLLGYKLAKTTGTKKYPVNVSKTWSLTWSTSNPPDADGSPTPPTHHSATETVNKTVYVERSYSYWQIGTLDYYGINNAKINNYALPGGSITLIPKGYAPPGITQVHRPDLTDHIKDPVYNTSLSLSGSISGGSSKPSVPNESFASQADGVVPQIKVRNDKFIFDGKNIMTDQYVDTKAPSPVKFEIDTEEVNENVLYESALTIDRDKTNGEYETTGTMTYSRITSVNPEFDEELTYEITGLNNVVIHTPTVCDAYILPSKEYNQMLFPDKSAAPLVLDRYFNINLPTEGEHRYIRGYEYGDYGKYINRRQVKIPFDVYQGNNYIRAGTWHTLTSDITTFYIPIWVDEGNYTIDLRSISINADGNNAIEETENLANLTLSNYVATDTINVQVSGRIYGLNLYDISDYPIWKNAFRQPYSTIHTGFYYPVGMKDHNGNNRDINSKFTLPLVNGNHPTINNAGVLKTGYITRFSLITIGNMYDTNDYIKISPKFYYIDQNGNNRQEVDIYYSETFLDKKHSLIKMGSEKDQLNKKALKLGEVYRSVPSAEIATTARIKGVTEKVLKGIKRNVFTFMNIIIPENMRTYIGTNYSPTGIIPTGVDPDKVIKSKQRWYGEYYIPSEVHIVPKGFDVFRYAKEYGSIDYFEEIWLKDGYIIVNFDIETINDDTRYLSYINPINSIQGYCNMWNREGFQYLKTDEKGRLFQFLDGDYILYDTNQSAAIDYISRGTH</sequence>
<dbReference type="EMBL" id="RJVG01000005">
    <property type="protein sequence ID" value="ROR28186.1"/>
    <property type="molecule type" value="Genomic_DNA"/>
</dbReference>
<dbReference type="AlphaFoldDB" id="A0A3N1XNG3"/>
<reference evidence="3 4" key="1">
    <citation type="submission" date="2018-11" db="EMBL/GenBank/DDBJ databases">
        <title>Genomic Encyclopedia of Type Strains, Phase IV (KMG-IV): sequencing the most valuable type-strain genomes for metagenomic binning, comparative biology and taxonomic classification.</title>
        <authorList>
            <person name="Goeker M."/>
        </authorList>
    </citation>
    <scope>NUCLEOTIDE SEQUENCE [LARGE SCALE GENOMIC DNA]</scope>
    <source>
        <strain evidence="3 4">DSM 26537</strain>
    </source>
</reference>
<protein>
    <recommendedName>
        <fullName evidence="2">DUF5704 domain-containing protein</fullName>
    </recommendedName>
</protein>
<organism evidence="3 4">
    <name type="scientific">Mobilisporobacter senegalensis</name>
    <dbReference type="NCBI Taxonomy" id="1329262"/>
    <lineage>
        <taxon>Bacteria</taxon>
        <taxon>Bacillati</taxon>
        <taxon>Bacillota</taxon>
        <taxon>Clostridia</taxon>
        <taxon>Lachnospirales</taxon>
        <taxon>Lachnospiraceae</taxon>
        <taxon>Mobilisporobacter</taxon>
    </lineage>
</organism>
<dbReference type="OrthoDB" id="2657408at2"/>
<evidence type="ECO:0000256" key="1">
    <source>
        <dbReference type="SAM" id="SignalP"/>
    </source>
</evidence>
<comment type="caution">
    <text evidence="3">The sequence shown here is derived from an EMBL/GenBank/DDBJ whole genome shotgun (WGS) entry which is preliminary data.</text>
</comment>
<feature type="domain" description="DUF5704" evidence="2">
    <location>
        <begin position="322"/>
        <end position="501"/>
    </location>
</feature>
<keyword evidence="4" id="KW-1185">Reference proteome</keyword>